<reference evidence="1" key="1">
    <citation type="submission" date="2020-05" db="EMBL/GenBank/DDBJ databases">
        <title>Large-scale comparative analyses of tick genomes elucidate their genetic diversity and vector capacities.</title>
        <authorList>
            <person name="Jia N."/>
            <person name="Wang J."/>
            <person name="Shi W."/>
            <person name="Du L."/>
            <person name="Sun Y."/>
            <person name="Zhan W."/>
            <person name="Jiang J."/>
            <person name="Wang Q."/>
            <person name="Zhang B."/>
            <person name="Ji P."/>
            <person name="Sakyi L.B."/>
            <person name="Cui X."/>
            <person name="Yuan T."/>
            <person name="Jiang B."/>
            <person name="Yang W."/>
            <person name="Lam T.T.-Y."/>
            <person name="Chang Q."/>
            <person name="Ding S."/>
            <person name="Wang X."/>
            <person name="Zhu J."/>
            <person name="Ruan X."/>
            <person name="Zhao L."/>
            <person name="Wei J."/>
            <person name="Que T."/>
            <person name="Du C."/>
            <person name="Cheng J."/>
            <person name="Dai P."/>
            <person name="Han X."/>
            <person name="Huang E."/>
            <person name="Gao Y."/>
            <person name="Liu J."/>
            <person name="Shao H."/>
            <person name="Ye R."/>
            <person name="Li L."/>
            <person name="Wei W."/>
            <person name="Wang X."/>
            <person name="Wang C."/>
            <person name="Yang T."/>
            <person name="Huo Q."/>
            <person name="Li W."/>
            <person name="Guo W."/>
            <person name="Chen H."/>
            <person name="Zhou L."/>
            <person name="Ni X."/>
            <person name="Tian J."/>
            <person name="Zhou Y."/>
            <person name="Sheng Y."/>
            <person name="Liu T."/>
            <person name="Pan Y."/>
            <person name="Xia L."/>
            <person name="Li J."/>
            <person name="Zhao F."/>
            <person name="Cao W."/>
        </authorList>
    </citation>
    <scope>NUCLEOTIDE SEQUENCE</scope>
    <source>
        <strain evidence="1">Hyas-2018</strain>
    </source>
</reference>
<evidence type="ECO:0000313" key="1">
    <source>
        <dbReference type="EMBL" id="KAH6946931.1"/>
    </source>
</evidence>
<dbReference type="Proteomes" id="UP000821845">
    <property type="component" value="Chromosome 1"/>
</dbReference>
<evidence type="ECO:0000313" key="2">
    <source>
        <dbReference type="Proteomes" id="UP000821845"/>
    </source>
</evidence>
<organism evidence="1 2">
    <name type="scientific">Hyalomma asiaticum</name>
    <name type="common">Tick</name>
    <dbReference type="NCBI Taxonomy" id="266040"/>
    <lineage>
        <taxon>Eukaryota</taxon>
        <taxon>Metazoa</taxon>
        <taxon>Ecdysozoa</taxon>
        <taxon>Arthropoda</taxon>
        <taxon>Chelicerata</taxon>
        <taxon>Arachnida</taxon>
        <taxon>Acari</taxon>
        <taxon>Parasitiformes</taxon>
        <taxon>Ixodida</taxon>
        <taxon>Ixodoidea</taxon>
        <taxon>Ixodidae</taxon>
        <taxon>Hyalomminae</taxon>
        <taxon>Hyalomma</taxon>
    </lineage>
</organism>
<sequence length="192" mass="21676">MSDVAIEDGGDASEVLNGLKADGGDSSSADSFEPMTVSSLKCQVFMEYGPHPKKLVSSFFRAIFNLSAYANKAAFLDRCRCKGVVPTKYRVKCPDIKNTGNVVQILDKCSYKLMLADLDYSRRRKAQVRRQLELLHEKLAKVLSSKDLQNVLAFSKAKYEKVFEATREKLRAKFAELLEEYEIKGKDEEDDK</sequence>
<protein>
    <submittedName>
        <fullName evidence="1">Uncharacterized protein</fullName>
    </submittedName>
</protein>
<proteinExistence type="predicted"/>
<accession>A0ACB7TL30</accession>
<name>A0ACB7TL30_HYAAI</name>
<dbReference type="EMBL" id="CM023481">
    <property type="protein sequence ID" value="KAH6946931.1"/>
    <property type="molecule type" value="Genomic_DNA"/>
</dbReference>
<keyword evidence="2" id="KW-1185">Reference proteome</keyword>
<comment type="caution">
    <text evidence="1">The sequence shown here is derived from an EMBL/GenBank/DDBJ whole genome shotgun (WGS) entry which is preliminary data.</text>
</comment>
<gene>
    <name evidence="1" type="ORF">HPB50_016177</name>
</gene>